<evidence type="ECO:0000256" key="1">
    <source>
        <dbReference type="ARBA" id="ARBA00010761"/>
    </source>
</evidence>
<dbReference type="SUPFAM" id="SSF54814">
    <property type="entry name" value="Prokaryotic type KH domain (KH-domain type II)"/>
    <property type="match status" value="1"/>
</dbReference>
<dbReference type="InterPro" id="IPR018280">
    <property type="entry name" value="Ribosomal_uS3_CS"/>
</dbReference>
<dbReference type="HAMAP" id="MF_01309_B">
    <property type="entry name" value="Ribosomal_uS3_B"/>
    <property type="match status" value="1"/>
</dbReference>
<organism evidence="9">
    <name type="scientific">Codium fragile</name>
    <name type="common">Dead man's fingers</name>
    <name type="synonym">Green alga</name>
    <dbReference type="NCBI Taxonomy" id="3133"/>
    <lineage>
        <taxon>Eukaryota</taxon>
        <taxon>Viridiplantae</taxon>
        <taxon>Chlorophyta</taxon>
        <taxon>core chlorophytes</taxon>
        <taxon>Ulvophyceae</taxon>
        <taxon>TCBD clade</taxon>
        <taxon>Bryopsidales</taxon>
        <taxon>Bryopsidineae</taxon>
        <taxon>Codiaceae</taxon>
        <taxon>Codium</taxon>
    </lineage>
</organism>
<dbReference type="NCBIfam" id="TIGR01009">
    <property type="entry name" value="rpsC_bact"/>
    <property type="match status" value="1"/>
</dbReference>
<reference evidence="9" key="1">
    <citation type="submission" date="2019-12" db="EMBL/GenBank/DDBJ databases">
        <authorList>
            <person name="Han H."/>
        </authorList>
    </citation>
    <scope>NUCLEOTIDE SEQUENCE</scope>
</reference>
<comment type="similarity">
    <text evidence="1 5 6">Belongs to the universal ribosomal protein uS3 family.</text>
</comment>
<evidence type="ECO:0000256" key="7">
    <source>
        <dbReference type="RuleBase" id="RU003626"/>
    </source>
</evidence>
<accession>A0A6B9P3Q5</accession>
<keyword evidence="7 9" id="KW-0150">Chloroplast</keyword>
<evidence type="ECO:0000256" key="2">
    <source>
        <dbReference type="ARBA" id="ARBA00022980"/>
    </source>
</evidence>
<dbReference type="InterPro" id="IPR015946">
    <property type="entry name" value="KH_dom-like_a/b"/>
</dbReference>
<evidence type="ECO:0000256" key="4">
    <source>
        <dbReference type="ARBA" id="ARBA00035154"/>
    </source>
</evidence>
<dbReference type="GO" id="GO:0003723">
    <property type="term" value="F:RNA binding"/>
    <property type="evidence" value="ECO:0007669"/>
    <property type="project" value="InterPro"/>
</dbReference>
<dbReference type="InterPro" id="IPR036419">
    <property type="entry name" value="Ribosomal_S3_C_sf"/>
</dbReference>
<evidence type="ECO:0000256" key="5">
    <source>
        <dbReference type="HAMAP-Rule" id="MF_01309"/>
    </source>
</evidence>
<dbReference type="Gene3D" id="3.30.300.20">
    <property type="match status" value="1"/>
</dbReference>
<dbReference type="PROSITE" id="PS00548">
    <property type="entry name" value="RIBOSOMAL_S3"/>
    <property type="match status" value="1"/>
</dbReference>
<dbReference type="GO" id="GO:0022627">
    <property type="term" value="C:cytosolic small ribosomal subunit"/>
    <property type="evidence" value="ECO:0007669"/>
    <property type="project" value="TreeGrafter"/>
</dbReference>
<dbReference type="GO" id="GO:0006412">
    <property type="term" value="P:translation"/>
    <property type="evidence" value="ECO:0007669"/>
    <property type="project" value="UniProtKB-UniRule"/>
</dbReference>
<protein>
    <recommendedName>
        <fullName evidence="4 5">Small ribosomal subunit protein uS3c</fullName>
    </recommendedName>
</protein>
<geneLocation type="chloroplast" evidence="9"/>
<proteinExistence type="inferred from homology"/>
<dbReference type="Gene3D" id="3.30.1140.32">
    <property type="entry name" value="Ribosomal protein S3, C-terminal domain"/>
    <property type="match status" value="1"/>
</dbReference>
<feature type="domain" description="Small ribosomal subunit protein uS3 C-terminal" evidence="8">
    <location>
        <begin position="145"/>
        <end position="225"/>
    </location>
</feature>
<sequence length="229" mass="27131">MGQKIHPYGFRLGIIHQHHANWFANKTNYSAYFFEDLYIRQFCDQKLKNTGILKVHIARQPFNYVHLSLYCIKTNYFLTPGNHNLKIIQKKLQHKLANYQISSQVLLNFPKKTNRYNQPFRLSLQLIEYPHYEQNAFFLAKFLIDQLEKRIAFRRALKQTLKRLKKKKINGIKIQISGRLNGAEIARTEWIRKGQVPLQSLAANIDYCCRTAKTIYGILGIKIWIFQPF</sequence>
<dbReference type="InterPro" id="IPR001351">
    <property type="entry name" value="Ribosomal_uS3_C"/>
</dbReference>
<comment type="subcellular location">
    <subcellularLocation>
        <location evidence="5 7">Plastid</location>
        <location evidence="5 7">Chloroplast</location>
    </subcellularLocation>
</comment>
<evidence type="ECO:0000259" key="8">
    <source>
        <dbReference type="Pfam" id="PF00189"/>
    </source>
</evidence>
<dbReference type="GO" id="GO:0009507">
    <property type="term" value="C:chloroplast"/>
    <property type="evidence" value="ECO:0007669"/>
    <property type="project" value="UniProtKB-SubCell"/>
</dbReference>
<keyword evidence="7 9" id="KW-0934">Plastid</keyword>
<name>A0A6B9P3Q5_CODFR</name>
<keyword evidence="3 5" id="KW-0687">Ribonucleoprotein</keyword>
<dbReference type="PANTHER" id="PTHR11760">
    <property type="entry name" value="30S/40S RIBOSOMAL PROTEIN S3"/>
    <property type="match status" value="1"/>
</dbReference>
<comment type="subunit">
    <text evidence="5 7">Part of the 30S ribosomal subunit.</text>
</comment>
<evidence type="ECO:0000256" key="3">
    <source>
        <dbReference type="ARBA" id="ARBA00023274"/>
    </source>
</evidence>
<dbReference type="GO" id="GO:0003735">
    <property type="term" value="F:structural constituent of ribosome"/>
    <property type="evidence" value="ECO:0007669"/>
    <property type="project" value="InterPro"/>
</dbReference>
<dbReference type="InterPro" id="IPR005704">
    <property type="entry name" value="Ribosomal_uS3_bac-typ"/>
</dbReference>
<dbReference type="InterPro" id="IPR057258">
    <property type="entry name" value="Ribosomal_uS3"/>
</dbReference>
<dbReference type="EMBL" id="MN853876">
    <property type="protein sequence ID" value="QHD45148.1"/>
    <property type="molecule type" value="Genomic_DNA"/>
</dbReference>
<evidence type="ECO:0000313" key="9">
    <source>
        <dbReference type="EMBL" id="QHD45148.1"/>
    </source>
</evidence>
<evidence type="ECO:0000256" key="6">
    <source>
        <dbReference type="RuleBase" id="RU003624"/>
    </source>
</evidence>
<dbReference type="InterPro" id="IPR009019">
    <property type="entry name" value="KH_sf_prok-type"/>
</dbReference>
<dbReference type="CDD" id="cd02412">
    <property type="entry name" value="KH-II_30S_S3"/>
    <property type="match status" value="1"/>
</dbReference>
<keyword evidence="2 5" id="KW-0689">Ribosomal protein</keyword>
<gene>
    <name evidence="5 9" type="primary">rps3</name>
</gene>
<dbReference type="PANTHER" id="PTHR11760:SF19">
    <property type="entry name" value="SMALL RIBOSOMAL SUBUNIT PROTEIN US3C"/>
    <property type="match status" value="1"/>
</dbReference>
<dbReference type="AlphaFoldDB" id="A0A6B9P3Q5"/>
<dbReference type="SUPFAM" id="SSF54821">
    <property type="entry name" value="Ribosomal protein S3 C-terminal domain"/>
    <property type="match status" value="1"/>
</dbReference>
<dbReference type="Pfam" id="PF00189">
    <property type="entry name" value="Ribosomal_S3_C"/>
    <property type="match status" value="1"/>
</dbReference>